<feature type="region of interest" description="Disordered" evidence="1">
    <location>
        <begin position="271"/>
        <end position="396"/>
    </location>
</feature>
<dbReference type="OrthoDB" id="4755921at2759"/>
<feature type="compositionally biased region" description="Low complexity" evidence="1">
    <location>
        <begin position="36"/>
        <end position="50"/>
    </location>
</feature>
<organism evidence="2 3">
    <name type="scientific">Moelleriella libera RCEF 2490</name>
    <dbReference type="NCBI Taxonomy" id="1081109"/>
    <lineage>
        <taxon>Eukaryota</taxon>
        <taxon>Fungi</taxon>
        <taxon>Dikarya</taxon>
        <taxon>Ascomycota</taxon>
        <taxon>Pezizomycotina</taxon>
        <taxon>Sordariomycetes</taxon>
        <taxon>Hypocreomycetidae</taxon>
        <taxon>Hypocreales</taxon>
        <taxon>Clavicipitaceae</taxon>
        <taxon>Moelleriella</taxon>
    </lineage>
</organism>
<feature type="compositionally biased region" description="Polar residues" evidence="1">
    <location>
        <begin position="310"/>
        <end position="327"/>
    </location>
</feature>
<feature type="compositionally biased region" description="Basic residues" evidence="1">
    <location>
        <begin position="340"/>
        <end position="354"/>
    </location>
</feature>
<feature type="compositionally biased region" description="Low complexity" evidence="1">
    <location>
        <begin position="84"/>
        <end position="96"/>
    </location>
</feature>
<feature type="compositionally biased region" description="Basic and acidic residues" evidence="1">
    <location>
        <begin position="329"/>
        <end position="339"/>
    </location>
</feature>
<name>A0A166RRU6_9HYPO</name>
<feature type="region of interest" description="Disordered" evidence="1">
    <location>
        <begin position="1"/>
        <end position="128"/>
    </location>
</feature>
<feature type="compositionally biased region" description="Basic and acidic residues" evidence="1">
    <location>
        <begin position="367"/>
        <end position="386"/>
    </location>
</feature>
<dbReference type="Proteomes" id="UP000078544">
    <property type="component" value="Unassembled WGS sequence"/>
</dbReference>
<dbReference type="EMBL" id="AZGY01000001">
    <property type="protein sequence ID" value="OAA33505.1"/>
    <property type="molecule type" value="Genomic_DNA"/>
</dbReference>
<feature type="compositionally biased region" description="Polar residues" evidence="1">
    <location>
        <begin position="104"/>
        <end position="127"/>
    </location>
</feature>
<proteinExistence type="predicted"/>
<reference evidence="2 3" key="1">
    <citation type="journal article" date="2016" name="Genome Biol. Evol.">
        <title>Divergent and convergent evolution of fungal pathogenicity.</title>
        <authorList>
            <person name="Shang Y."/>
            <person name="Xiao G."/>
            <person name="Zheng P."/>
            <person name="Cen K."/>
            <person name="Zhan S."/>
            <person name="Wang C."/>
        </authorList>
    </citation>
    <scope>NUCLEOTIDE SEQUENCE [LARGE SCALE GENOMIC DNA]</scope>
    <source>
        <strain evidence="2 3">RCEF 2490</strain>
    </source>
</reference>
<evidence type="ECO:0000313" key="2">
    <source>
        <dbReference type="EMBL" id="OAA33505.1"/>
    </source>
</evidence>
<evidence type="ECO:0000313" key="3">
    <source>
        <dbReference type="Proteomes" id="UP000078544"/>
    </source>
</evidence>
<feature type="region of interest" description="Disordered" evidence="1">
    <location>
        <begin position="596"/>
        <end position="631"/>
    </location>
</feature>
<feature type="compositionally biased region" description="Basic and acidic residues" evidence="1">
    <location>
        <begin position="657"/>
        <end position="672"/>
    </location>
</feature>
<dbReference type="AlphaFoldDB" id="A0A166RRU6"/>
<feature type="compositionally biased region" description="Low complexity" evidence="1">
    <location>
        <begin position="597"/>
        <end position="612"/>
    </location>
</feature>
<comment type="caution">
    <text evidence="2">The sequence shown here is derived from an EMBL/GenBank/DDBJ whole genome shotgun (WGS) entry which is preliminary data.</text>
</comment>
<keyword evidence="3" id="KW-1185">Reference proteome</keyword>
<accession>A0A166RRU6</accession>
<protein>
    <submittedName>
        <fullName evidence="2">Uncharacterized protein</fullName>
    </submittedName>
</protein>
<gene>
    <name evidence="2" type="ORF">AAL_00970</name>
</gene>
<evidence type="ECO:0000256" key="1">
    <source>
        <dbReference type="SAM" id="MobiDB-lite"/>
    </source>
</evidence>
<feature type="region of interest" description="Disordered" evidence="1">
    <location>
        <begin position="653"/>
        <end position="672"/>
    </location>
</feature>
<sequence>MAQPASGNHRRSGLNALFRPSQLISEPEQTPKHSTSRPSSRRGSSAHRSSGTGPRESLKVRNWRIRHTDGSKASQESETEKLSVESGSSDSLDLSSYALFPASKTPSSKKQAVANDSCSTKASQSRESLAPLEEYDVLEAADVASTGTGSMWKEAHERVLDVVSTTRLAGSNKMQPLELFQLRYGSRNSFASLSENQSRFLSPATTGDRSLEEELCYISARRHNAAMHENQGDQLMAALRASNSTPQKSRDSSSDSYVDVMDYCHPSLGSFAPSFDSSRTKERSRKLTSRDSGLSMSSEAHRMSEPRGSQACSEDSPTATPANLDSNQGDEKRRFEKFLQRLHRSRHTNERRRHADSGIESDAEPVAPKHDEREDGDATTHVEHRRPIQGSGRRVNTASDFSVEYWPGLRAGSRPRLAGIRSRDTEIADVCPGGQGKTLNPKAREFLSSTESLRLAVEAHGSSMGGLEFLQAKTVSPLPRDQPSGSQVSQEWLTRDDGGVLAQQTVPSLCPKVEAPHESTNTNETGMTRQLPELDPYLSLGLIPVTAPSRNGLAQGTGMPLPNDLLSSWKKQLGYTGNSPDTGSFPYAPLSGSTNFSGGAQTGAAASAAASQPRPVSKPKKPNPKDQQEYEAWVEWRKANEPGYAMACRLRQQRRAQRNDTQKIRVENGKRK</sequence>